<keyword evidence="1" id="KW-1133">Transmembrane helix</keyword>
<feature type="transmembrane region" description="Helical" evidence="1">
    <location>
        <begin position="51"/>
        <end position="72"/>
    </location>
</feature>
<dbReference type="AlphaFoldDB" id="A0A223AS14"/>
<dbReference type="RefSeq" id="WP_094233950.1">
    <property type="nucleotide sequence ID" value="NZ_CP016199.1"/>
</dbReference>
<feature type="transmembrane region" description="Helical" evidence="1">
    <location>
        <begin position="21"/>
        <end position="39"/>
    </location>
</feature>
<keyword evidence="3" id="KW-1185">Reference proteome</keyword>
<name>A0A223AS14_9FIRM</name>
<protein>
    <submittedName>
        <fullName evidence="2">Uncharacterized protein</fullName>
    </submittedName>
</protein>
<evidence type="ECO:0000256" key="1">
    <source>
        <dbReference type="SAM" id="Phobius"/>
    </source>
</evidence>
<reference evidence="3" key="1">
    <citation type="submission" date="2016-05" db="EMBL/GenBank/DDBJ databases">
        <authorList>
            <person name="Holder M.E."/>
            <person name="Ajami N.J."/>
            <person name="Petrosino J.F."/>
        </authorList>
    </citation>
    <scope>NUCLEOTIDE SEQUENCE [LARGE SCALE GENOMIC DNA]</scope>
    <source>
        <strain evidence="3">ATCC 700696</strain>
    </source>
</reference>
<dbReference type="Proteomes" id="UP000214689">
    <property type="component" value="Chromosome"/>
</dbReference>
<accession>A0A223AS14</accession>
<gene>
    <name evidence="2" type="ORF">AXF17_04165</name>
</gene>
<keyword evidence="1" id="KW-0472">Membrane</keyword>
<dbReference type="OrthoDB" id="2084298at2"/>
<keyword evidence="1" id="KW-0812">Transmembrane</keyword>
<dbReference type="EMBL" id="CP016199">
    <property type="protein sequence ID" value="ASS37725.1"/>
    <property type="molecule type" value="Genomic_DNA"/>
</dbReference>
<evidence type="ECO:0000313" key="2">
    <source>
        <dbReference type="EMBL" id="ASS37725.1"/>
    </source>
</evidence>
<evidence type="ECO:0000313" key="3">
    <source>
        <dbReference type="Proteomes" id="UP000214689"/>
    </source>
</evidence>
<sequence length="82" mass="9452">MRLPAPIEKFAEQYFVPHANAIVWATILVIFVLFGYVCYRARANKPLKWILLLAFFVWAAVLVLLTIITFASEEEAFAFLNM</sequence>
<proteinExistence type="predicted"/>
<organism evidence="2 3">
    <name type="scientific">Mogibacterium pumilum</name>
    <dbReference type="NCBI Taxonomy" id="86332"/>
    <lineage>
        <taxon>Bacteria</taxon>
        <taxon>Bacillati</taxon>
        <taxon>Bacillota</taxon>
        <taxon>Clostridia</taxon>
        <taxon>Peptostreptococcales</taxon>
        <taxon>Anaerovoracaceae</taxon>
        <taxon>Mogibacterium</taxon>
    </lineage>
</organism>